<dbReference type="InterPro" id="IPR011049">
    <property type="entry name" value="Serralysin-like_metalloprot_C"/>
</dbReference>
<dbReference type="GO" id="GO:0004553">
    <property type="term" value="F:hydrolase activity, hydrolyzing O-glycosyl compounds"/>
    <property type="evidence" value="ECO:0007669"/>
    <property type="project" value="InterPro"/>
</dbReference>
<reference evidence="3 4" key="1">
    <citation type="submission" date="2018-04" db="EMBL/GenBank/DDBJ databases">
        <title>Genomic Encyclopedia of Archaeal and Bacterial Type Strains, Phase II (KMG-II): from individual species to whole genera.</title>
        <authorList>
            <person name="Goeker M."/>
        </authorList>
    </citation>
    <scope>NUCLEOTIDE SEQUENCE [LARGE SCALE GENOMIC DNA]</scope>
    <source>
        <strain evidence="3 4">DSM 29329</strain>
    </source>
</reference>
<dbReference type="PRINTS" id="PR00313">
    <property type="entry name" value="CABNDNGRPT"/>
</dbReference>
<gene>
    <name evidence="3" type="ORF">C8N44_10763</name>
</gene>
<dbReference type="GO" id="GO:0005975">
    <property type="term" value="P:carbohydrate metabolic process"/>
    <property type="evidence" value="ECO:0007669"/>
    <property type="project" value="InterPro"/>
</dbReference>
<proteinExistence type="inferred from homology"/>
<dbReference type="EMBL" id="QBKN01000007">
    <property type="protein sequence ID" value="PTX49223.1"/>
    <property type="molecule type" value="Genomic_DNA"/>
</dbReference>
<dbReference type="InterPro" id="IPR018511">
    <property type="entry name" value="Hemolysin-typ_Ca-bd_CS"/>
</dbReference>
<dbReference type="Proteomes" id="UP000244069">
    <property type="component" value="Unassembled WGS sequence"/>
</dbReference>
<dbReference type="SUPFAM" id="SSF51120">
    <property type="entry name" value="beta-Roll"/>
    <property type="match status" value="1"/>
</dbReference>
<dbReference type="SUPFAM" id="SSF49899">
    <property type="entry name" value="Concanavalin A-like lectins/glucanases"/>
    <property type="match status" value="1"/>
</dbReference>
<dbReference type="PANTHER" id="PTHR10963:SF55">
    <property type="entry name" value="GLYCOSIDE HYDROLASE FAMILY 16 PROTEIN"/>
    <property type="match status" value="1"/>
</dbReference>
<evidence type="ECO:0000313" key="4">
    <source>
        <dbReference type="Proteomes" id="UP000244069"/>
    </source>
</evidence>
<comment type="similarity">
    <text evidence="1">Belongs to the glycosyl hydrolase 16 family.</text>
</comment>
<dbReference type="PROSITE" id="PS00330">
    <property type="entry name" value="HEMOLYSIN_CALCIUM"/>
    <property type="match status" value="1"/>
</dbReference>
<evidence type="ECO:0000313" key="3">
    <source>
        <dbReference type="EMBL" id="PTX49223.1"/>
    </source>
</evidence>
<dbReference type="AlphaFoldDB" id="A0A2T6AZL9"/>
<dbReference type="InterPro" id="IPR050546">
    <property type="entry name" value="Glycosyl_Hydrlase_16"/>
</dbReference>
<comment type="caution">
    <text evidence="3">The sequence shown here is derived from an EMBL/GenBank/DDBJ whole genome shotgun (WGS) entry which is preliminary data.</text>
</comment>
<name>A0A2T6AZL9_9RHOB</name>
<sequence length="457" mass="48307">MKATTTMTTSAVASTITIDGEDYVLTFNDEFNGSTAAFWKGHGSRGIWSTSYSPHLDDARSNAANNELQYYVDPDMAGFPGTFSVGGGVLTIHASQLDASQQALADGQLYSSGLIATEMSFHMSYGYIELSADIPDQTGFWSAFWLLPADGDWSAEIDVFEFLGEDADTLHTNVWNDGTPNEEAIATVGAGDGFHTYGLYWDEDVIRWYYDGQQVREEVNTVDEEMYLLFNLAVGGWADDPDASTDFSDGLSIDYIRVYELASDPDRNDAIQDGGYVPTEYHAGTPGDDVIQGSRWGDLVEAGTGNDSVYGDGGDDLISGEAGADTLFGNAGDDILDGGADRDNLVGGQGADTLDGGAGTDHLWGGSYGADGTADVFAFRSGGGTDYVHDYEDGIDLISLSGPIAGWEQLSGAIVDQGWASYLNLASAGGEAGDGLYLVGVSAALLDEGDFLFGAVA</sequence>
<dbReference type="Pfam" id="PF00722">
    <property type="entry name" value="Glyco_hydro_16"/>
    <property type="match status" value="1"/>
</dbReference>
<dbReference type="PANTHER" id="PTHR10963">
    <property type="entry name" value="GLYCOSYL HYDROLASE-RELATED"/>
    <property type="match status" value="1"/>
</dbReference>
<evidence type="ECO:0000259" key="2">
    <source>
        <dbReference type="PROSITE" id="PS51762"/>
    </source>
</evidence>
<evidence type="ECO:0000256" key="1">
    <source>
        <dbReference type="ARBA" id="ARBA00006865"/>
    </source>
</evidence>
<dbReference type="Gene3D" id="2.150.10.10">
    <property type="entry name" value="Serralysin-like metalloprotease, C-terminal"/>
    <property type="match status" value="1"/>
</dbReference>
<dbReference type="InterPro" id="IPR001343">
    <property type="entry name" value="Hemolysn_Ca-bd"/>
</dbReference>
<keyword evidence="4" id="KW-1185">Reference proteome</keyword>
<dbReference type="GO" id="GO:0005509">
    <property type="term" value="F:calcium ion binding"/>
    <property type="evidence" value="ECO:0007669"/>
    <property type="project" value="InterPro"/>
</dbReference>
<dbReference type="RefSeq" id="WP_280514075.1">
    <property type="nucleotide sequence ID" value="NZ_BMEZ01000007.1"/>
</dbReference>
<dbReference type="PROSITE" id="PS51762">
    <property type="entry name" value="GH16_2"/>
    <property type="match status" value="1"/>
</dbReference>
<dbReference type="InterPro" id="IPR013320">
    <property type="entry name" value="ConA-like_dom_sf"/>
</dbReference>
<dbReference type="CDD" id="cd08023">
    <property type="entry name" value="GH16_laminarinase_like"/>
    <property type="match status" value="1"/>
</dbReference>
<accession>A0A2T6AZL9</accession>
<dbReference type="Pfam" id="PF00353">
    <property type="entry name" value="HemolysinCabind"/>
    <property type="match status" value="1"/>
</dbReference>
<organism evidence="3 4">
    <name type="scientific">Allosediminivita pacifica</name>
    <dbReference type="NCBI Taxonomy" id="1267769"/>
    <lineage>
        <taxon>Bacteria</taxon>
        <taxon>Pseudomonadati</taxon>
        <taxon>Pseudomonadota</taxon>
        <taxon>Alphaproteobacteria</taxon>
        <taxon>Rhodobacterales</taxon>
        <taxon>Paracoccaceae</taxon>
        <taxon>Allosediminivita</taxon>
    </lineage>
</organism>
<dbReference type="Gene3D" id="2.60.120.200">
    <property type="match status" value="1"/>
</dbReference>
<feature type="domain" description="GH16" evidence="2">
    <location>
        <begin position="46"/>
        <end position="264"/>
    </location>
</feature>
<protein>
    <submittedName>
        <fullName evidence="3">Hemolysin type calcium-binding protein</fullName>
    </submittedName>
</protein>
<dbReference type="InterPro" id="IPR000757">
    <property type="entry name" value="Beta-glucanase-like"/>
</dbReference>